<comment type="caution">
    <text evidence="2">The sequence shown here is derived from an EMBL/GenBank/DDBJ whole genome shotgun (WGS) entry which is preliminary data.</text>
</comment>
<dbReference type="PANTHER" id="PTHR48101:SF1">
    <property type="entry name" value="METHYLMALONYL-COA MUTASE, LARGE SUBUNIT"/>
    <property type="match status" value="1"/>
</dbReference>
<feature type="non-terminal residue" evidence="2">
    <location>
        <position position="1"/>
    </location>
</feature>
<feature type="non-terminal residue" evidence="2">
    <location>
        <position position="113"/>
    </location>
</feature>
<proteinExistence type="predicted"/>
<gene>
    <name evidence="2" type="ORF">S03H2_26342</name>
</gene>
<dbReference type="SUPFAM" id="SSF51703">
    <property type="entry name" value="Cobalamin (vitamin B12)-dependent enzymes"/>
    <property type="match status" value="1"/>
</dbReference>
<name>X1GA47_9ZZZZ</name>
<evidence type="ECO:0000259" key="1">
    <source>
        <dbReference type="Pfam" id="PF01642"/>
    </source>
</evidence>
<protein>
    <recommendedName>
        <fullName evidence="1">Methylmalonyl-CoA mutase alpha/beta chain catalytic domain-containing protein</fullName>
    </recommendedName>
</protein>
<dbReference type="EMBL" id="BARU01015237">
    <property type="protein sequence ID" value="GAH41690.1"/>
    <property type="molecule type" value="Genomic_DNA"/>
</dbReference>
<feature type="domain" description="Methylmalonyl-CoA mutase alpha/beta chain catalytic" evidence="1">
    <location>
        <begin position="1"/>
        <end position="108"/>
    </location>
</feature>
<dbReference type="GO" id="GO:0016866">
    <property type="term" value="F:intramolecular transferase activity"/>
    <property type="evidence" value="ECO:0007669"/>
    <property type="project" value="InterPro"/>
</dbReference>
<dbReference type="InterPro" id="IPR006099">
    <property type="entry name" value="MeMalonylCoA_mutase_a/b_cat"/>
</dbReference>
<reference evidence="2" key="1">
    <citation type="journal article" date="2014" name="Front. Microbiol.">
        <title>High frequency of phylogenetically diverse reductive dehalogenase-homologous genes in deep subseafloor sedimentary metagenomes.</title>
        <authorList>
            <person name="Kawai M."/>
            <person name="Futagami T."/>
            <person name="Toyoda A."/>
            <person name="Takaki Y."/>
            <person name="Nishi S."/>
            <person name="Hori S."/>
            <person name="Arai W."/>
            <person name="Tsubouchi T."/>
            <person name="Morono Y."/>
            <person name="Uchiyama I."/>
            <person name="Ito T."/>
            <person name="Fujiyama A."/>
            <person name="Inagaki F."/>
            <person name="Takami H."/>
        </authorList>
    </citation>
    <scope>NUCLEOTIDE SEQUENCE</scope>
    <source>
        <strain evidence="2">Expedition CK06-06</strain>
    </source>
</reference>
<sequence>AKIMKERFHAQNEKSMWLKFSTGGMGGGMTEQQPLNNISRISFYALAAALAGSRSMNLPCFDEAYAIPTDEAIRTSLRIQQIIAHEIGIPDVVDPLGGSYYVESLTDQGRIQA</sequence>
<dbReference type="InterPro" id="IPR016176">
    <property type="entry name" value="Cbl-dep_enz_cat"/>
</dbReference>
<accession>X1GA47</accession>
<dbReference type="GO" id="GO:0031419">
    <property type="term" value="F:cobalamin binding"/>
    <property type="evidence" value="ECO:0007669"/>
    <property type="project" value="InterPro"/>
</dbReference>
<dbReference type="AlphaFoldDB" id="X1GA47"/>
<evidence type="ECO:0000313" key="2">
    <source>
        <dbReference type="EMBL" id="GAH41690.1"/>
    </source>
</evidence>
<dbReference type="PANTHER" id="PTHR48101">
    <property type="entry name" value="METHYLMALONYL-COA MUTASE, MITOCHONDRIAL-RELATED"/>
    <property type="match status" value="1"/>
</dbReference>
<organism evidence="2">
    <name type="scientific">marine sediment metagenome</name>
    <dbReference type="NCBI Taxonomy" id="412755"/>
    <lineage>
        <taxon>unclassified sequences</taxon>
        <taxon>metagenomes</taxon>
        <taxon>ecological metagenomes</taxon>
    </lineage>
</organism>
<dbReference type="Gene3D" id="3.20.20.240">
    <property type="entry name" value="Methylmalonyl-CoA mutase"/>
    <property type="match status" value="1"/>
</dbReference>
<dbReference type="Pfam" id="PF01642">
    <property type="entry name" value="MM_CoA_mutase"/>
    <property type="match status" value="1"/>
</dbReference>